<accession>F7PGB8</accession>
<dbReference type="STRING" id="1033806.HTIA_1000"/>
<proteinExistence type="predicted"/>
<dbReference type="Proteomes" id="UP000003861">
    <property type="component" value="Unassembled WGS sequence"/>
</dbReference>
<dbReference type="RefSeq" id="WP_008524250.1">
    <property type="nucleotide sequence ID" value="NC_021921.1"/>
</dbReference>
<evidence type="ECO:0000313" key="1">
    <source>
        <dbReference type="EMBL" id="CCQ33138.1"/>
    </source>
</evidence>
<dbReference type="OrthoDB" id="315700at2157"/>
<dbReference type="AlphaFoldDB" id="F7PGB8"/>
<evidence type="ECO:0000313" key="3">
    <source>
        <dbReference type="Proteomes" id="UP000003861"/>
    </source>
</evidence>
<reference evidence="2 3" key="1">
    <citation type="journal article" date="2011" name="J. Bacteriol.">
        <title>Genome sequence of Halorhabdus tiamatea, the first archaeon isolated from a deep-sea anoxic brine lake.</title>
        <authorList>
            <person name="Antunes A."/>
            <person name="Alam I."/>
            <person name="Bajic V.B."/>
            <person name="Stingl U."/>
        </authorList>
    </citation>
    <scope>NUCLEOTIDE SEQUENCE [LARGE SCALE GENOMIC DNA]</scope>
    <source>
        <strain evidence="2 3">SARL4B</strain>
    </source>
</reference>
<dbReference type="Gene3D" id="1.10.10.10">
    <property type="entry name" value="Winged helix-like DNA-binding domain superfamily/Winged helix DNA-binding domain"/>
    <property type="match status" value="1"/>
</dbReference>
<reference evidence="1 4" key="3">
    <citation type="journal article" date="2014" name="Environ. Microbiol.">
        <title>Halorhabdus tiamatea: proteogenomics and glycosidase activity measurements identify the first cultivated euryarchaeon from a deep-sea anoxic brine lake as potential polysaccharide degrader.</title>
        <authorList>
            <person name="Werner J."/>
            <person name="Ferrer M."/>
            <person name="Michel G."/>
            <person name="Mann A.J."/>
            <person name="Huang S."/>
            <person name="Juarez S."/>
            <person name="Ciordia S."/>
            <person name="Albar J.P."/>
            <person name="Alcaide M."/>
            <person name="La Cono V."/>
            <person name="Yakimov M.M."/>
            <person name="Antunes A."/>
            <person name="Taborda M."/>
            <person name="Da Costa M.S."/>
            <person name="Amann R.I."/>
            <person name="Gloeckner F.O."/>
            <person name="Golyshina O.V."/>
            <person name="Golyshin P.N."/>
            <person name="Teeling H."/>
        </authorList>
    </citation>
    <scope>NUCLEOTIDE SEQUENCE [LARGE SCALE GENOMIC DNA]</scope>
    <source>
        <strain evidence="4">SARL4B</strain>
        <strain evidence="1">Type strain: SARL4B</strain>
    </source>
</reference>
<protein>
    <submittedName>
        <fullName evidence="1">Transcriptional regulator-like protein (DUF433)</fullName>
    </submittedName>
</protein>
<dbReference type="InterPro" id="IPR036388">
    <property type="entry name" value="WH-like_DNA-bd_sf"/>
</dbReference>
<name>F7PGB8_9EURY</name>
<reference evidence="2 3" key="2">
    <citation type="journal article" date="2013" name="PLoS ONE">
        <title>INDIGO - INtegrated Data Warehouse of MIcrobial GenOmes with Examples from the Red Sea Extremophiles.</title>
        <authorList>
            <person name="Alam I."/>
            <person name="Antunes A."/>
            <person name="Kamau A.A."/>
            <person name="Ba Alawi W."/>
            <person name="Kalkatawi M."/>
            <person name="Stingl U."/>
            <person name="Bajic V.B."/>
        </authorList>
    </citation>
    <scope>NUCLEOTIDE SEQUENCE [LARGE SCALE GENOMIC DNA]</scope>
    <source>
        <strain evidence="2 3">SARL4B</strain>
    </source>
</reference>
<dbReference type="eggNOG" id="arCOG09407">
    <property type="taxonomic scope" value="Archaea"/>
</dbReference>
<dbReference type="EMBL" id="AFNT02000034">
    <property type="protein sequence ID" value="ERJ05390.1"/>
    <property type="molecule type" value="Genomic_DNA"/>
</dbReference>
<sequence>MTTIVRDDEIRDGSPRIAGTRITVLDCKRRVIDQDEDPHVVAGEYEISMTALFTALAYYYEHREELADREHAYEAARQEGERRIQTLVSNGAESIEQAD</sequence>
<dbReference type="InterPro" id="IPR007367">
    <property type="entry name" value="DUF433"/>
</dbReference>
<organism evidence="2 3">
    <name type="scientific">Halorhabdus tiamatea SARL4B</name>
    <dbReference type="NCBI Taxonomy" id="1033806"/>
    <lineage>
        <taxon>Archaea</taxon>
        <taxon>Methanobacteriati</taxon>
        <taxon>Methanobacteriota</taxon>
        <taxon>Stenosarchaea group</taxon>
        <taxon>Halobacteria</taxon>
        <taxon>Halobacteriales</taxon>
        <taxon>Haloarculaceae</taxon>
        <taxon>Halorhabdus</taxon>
    </lineage>
</organism>
<dbReference type="GeneID" id="23800438"/>
<keyword evidence="4" id="KW-1185">Reference proteome</keyword>
<dbReference type="Pfam" id="PF04255">
    <property type="entry name" value="DUF433"/>
    <property type="match status" value="1"/>
</dbReference>
<evidence type="ECO:0000313" key="2">
    <source>
        <dbReference type="EMBL" id="ERJ05390.1"/>
    </source>
</evidence>
<dbReference type="EMBL" id="HF571520">
    <property type="protein sequence ID" value="CCQ33138.1"/>
    <property type="molecule type" value="Genomic_DNA"/>
</dbReference>
<dbReference type="HOGENOM" id="CLU_126005_0_2_2"/>
<dbReference type="SUPFAM" id="SSF46689">
    <property type="entry name" value="Homeodomain-like"/>
    <property type="match status" value="1"/>
</dbReference>
<evidence type="ECO:0000313" key="4">
    <source>
        <dbReference type="Proteomes" id="UP000015381"/>
    </source>
</evidence>
<dbReference type="InterPro" id="IPR009057">
    <property type="entry name" value="Homeodomain-like_sf"/>
</dbReference>
<gene>
    <name evidence="2" type="ORF">HLRTI_002621</name>
    <name evidence="1" type="ORF">HTIA_1000</name>
</gene>
<dbReference type="Proteomes" id="UP000015381">
    <property type="component" value="Chromosome I"/>
</dbReference>
<dbReference type="KEGG" id="hti:HTIA_1000"/>